<sequence length="142" mass="15651">MEKKEKMGPVNWIGVIVATLVALGFSTLWYGPLFGRARLEEVGPGKLGIRRSPGRTAAITAALLLITATMMGHMFARVGEATLDVKWWLYFMMSGGLAIAFVIPSLWISYSQQRISTRLALIDGGFWLFAYLSMGLAFFLLG</sequence>
<dbReference type="Proteomes" id="UP000538566">
    <property type="component" value="Unassembled WGS sequence"/>
</dbReference>
<evidence type="ECO:0000313" key="3">
    <source>
        <dbReference type="Proteomes" id="UP000538566"/>
    </source>
</evidence>
<proteinExistence type="predicted"/>
<name>A0A7W7AA13_9SPHN</name>
<keyword evidence="3" id="KW-1185">Reference proteome</keyword>
<evidence type="ECO:0008006" key="4">
    <source>
        <dbReference type="Google" id="ProtNLM"/>
    </source>
</evidence>
<keyword evidence="1" id="KW-0812">Transmembrane</keyword>
<keyword evidence="1" id="KW-0472">Membrane</keyword>
<keyword evidence="1" id="KW-1133">Transmembrane helix</keyword>
<feature type="transmembrane region" description="Helical" evidence="1">
    <location>
        <begin position="87"/>
        <end position="108"/>
    </location>
</feature>
<reference evidence="2 3" key="1">
    <citation type="submission" date="2020-08" db="EMBL/GenBank/DDBJ databases">
        <title>Genomic Encyclopedia of Type Strains, Phase IV (KMG-IV): sequencing the most valuable type-strain genomes for metagenomic binning, comparative biology and taxonomic classification.</title>
        <authorList>
            <person name="Goeker M."/>
        </authorList>
    </citation>
    <scope>NUCLEOTIDE SEQUENCE [LARGE SCALE GENOMIC DNA]</scope>
    <source>
        <strain evidence="2 3">DSM 17507</strain>
    </source>
</reference>
<accession>A0A7W7AA13</accession>
<dbReference type="Pfam" id="PF08570">
    <property type="entry name" value="DUF1761"/>
    <property type="match status" value="1"/>
</dbReference>
<feature type="transmembrane region" description="Helical" evidence="1">
    <location>
        <begin position="56"/>
        <end position="75"/>
    </location>
</feature>
<feature type="transmembrane region" description="Helical" evidence="1">
    <location>
        <begin position="12"/>
        <end position="35"/>
    </location>
</feature>
<protein>
    <recommendedName>
        <fullName evidence="4">DUF1761 domain-containing protein</fullName>
    </recommendedName>
</protein>
<feature type="transmembrane region" description="Helical" evidence="1">
    <location>
        <begin position="120"/>
        <end position="141"/>
    </location>
</feature>
<evidence type="ECO:0000256" key="1">
    <source>
        <dbReference type="SAM" id="Phobius"/>
    </source>
</evidence>
<comment type="caution">
    <text evidence="2">The sequence shown here is derived from an EMBL/GenBank/DDBJ whole genome shotgun (WGS) entry which is preliminary data.</text>
</comment>
<gene>
    <name evidence="2" type="ORF">GGR37_001365</name>
</gene>
<organism evidence="2 3">
    <name type="scientific">Novosphingobium taihuense</name>
    <dbReference type="NCBI Taxonomy" id="260085"/>
    <lineage>
        <taxon>Bacteria</taxon>
        <taxon>Pseudomonadati</taxon>
        <taxon>Pseudomonadota</taxon>
        <taxon>Alphaproteobacteria</taxon>
        <taxon>Sphingomonadales</taxon>
        <taxon>Sphingomonadaceae</taxon>
        <taxon>Novosphingobium</taxon>
    </lineage>
</organism>
<dbReference type="EMBL" id="JACHOA010000002">
    <property type="protein sequence ID" value="MBB4613106.1"/>
    <property type="molecule type" value="Genomic_DNA"/>
</dbReference>
<dbReference type="RefSeq" id="WP_246415479.1">
    <property type="nucleotide sequence ID" value="NZ_JACHOA010000002.1"/>
</dbReference>
<dbReference type="AlphaFoldDB" id="A0A7W7AA13"/>
<evidence type="ECO:0000313" key="2">
    <source>
        <dbReference type="EMBL" id="MBB4613106.1"/>
    </source>
</evidence>
<dbReference type="InterPro" id="IPR013879">
    <property type="entry name" value="DUF1761"/>
</dbReference>